<dbReference type="PANTHER" id="PTHR34992">
    <property type="entry name" value="HYPHAL ANASTAMOSIS-7 PROTEIN"/>
    <property type="match status" value="1"/>
</dbReference>
<dbReference type="HOGENOM" id="CLU_070647_0_1_1"/>
<dbReference type="GO" id="GO:0098552">
    <property type="term" value="C:side of membrane"/>
    <property type="evidence" value="ECO:0007669"/>
    <property type="project" value="UniProtKB-KW"/>
</dbReference>
<evidence type="ECO:0000256" key="3">
    <source>
        <dbReference type="ARBA" id="ARBA00022622"/>
    </source>
</evidence>
<evidence type="ECO:0000256" key="4">
    <source>
        <dbReference type="ARBA" id="ARBA00022729"/>
    </source>
</evidence>
<reference evidence="12" key="2">
    <citation type="submission" date="2013-04" db="EMBL/GenBank/DDBJ databases">
        <title>Genomic mechanisms accounting for the adaptation to parasitism in nematode-trapping fungi.</title>
        <authorList>
            <person name="Ahren D.G."/>
        </authorList>
    </citation>
    <scope>NUCLEOTIDE SEQUENCE [LARGE SCALE GENOMIC DNA]</scope>
    <source>
        <strain evidence="12">CBS 200.50</strain>
    </source>
</reference>
<name>S8ALC7_DACHA</name>
<protein>
    <recommendedName>
        <fullName evidence="10">Copper acquisition factor BIM1-like domain-containing protein</fullName>
    </recommendedName>
</protein>
<evidence type="ECO:0000313" key="12">
    <source>
        <dbReference type="Proteomes" id="UP000015100"/>
    </source>
</evidence>
<evidence type="ECO:0000256" key="5">
    <source>
        <dbReference type="ARBA" id="ARBA00023136"/>
    </source>
</evidence>
<organism evidence="11 12">
    <name type="scientific">Dactylellina haptotyla (strain CBS 200.50)</name>
    <name type="common">Nematode-trapping fungus</name>
    <name type="synonym">Monacrosporium haptotylum</name>
    <dbReference type="NCBI Taxonomy" id="1284197"/>
    <lineage>
        <taxon>Eukaryota</taxon>
        <taxon>Fungi</taxon>
        <taxon>Dikarya</taxon>
        <taxon>Ascomycota</taxon>
        <taxon>Pezizomycotina</taxon>
        <taxon>Orbiliomycetes</taxon>
        <taxon>Orbiliales</taxon>
        <taxon>Orbiliaceae</taxon>
        <taxon>Dactylellina</taxon>
    </lineage>
</organism>
<dbReference type="InterPro" id="IPR046530">
    <property type="entry name" value="BIM1-like_dom"/>
</dbReference>
<evidence type="ECO:0000259" key="10">
    <source>
        <dbReference type="Pfam" id="PF20238"/>
    </source>
</evidence>
<accession>S8ALC7</accession>
<keyword evidence="12" id="KW-1185">Reference proteome</keyword>
<dbReference type="OrthoDB" id="2146436at2759"/>
<dbReference type="PANTHER" id="PTHR34992:SF1">
    <property type="entry name" value="COPPER ACQUISITION FACTOR BIM1-LIKE DOMAIN-CONTAINING PROTEIN"/>
    <property type="match status" value="1"/>
</dbReference>
<dbReference type="Pfam" id="PF20238">
    <property type="entry name" value="BIM1-like_dom"/>
    <property type="match status" value="1"/>
</dbReference>
<gene>
    <name evidence="11" type="ORF">H072_4162</name>
</gene>
<sequence length="219" mass="22686">MRAQSLLLSLLAASTAHAHFTLRNPEPLGKSAAKQDTGPCGGYTVDENTPITEFHVDGEAIAYSSSHPEVHVLFRVVEGNKADGSNLQWSQVFPIVEQYGSGDFCEPMVTAPRSLVGKQGIFQVVQNAVDGMLYACAYVKFVSGSVSPLPDSCKNGTGVDAAISSDPTLEALMGNTPTTGSQTTSAPSATNTPSQGTTRSFSLFAGVVGAAVAVVFGGL</sequence>
<feature type="compositionally biased region" description="Low complexity" evidence="8">
    <location>
        <begin position="181"/>
        <end position="194"/>
    </location>
</feature>
<keyword evidence="4 9" id="KW-0732">Signal</keyword>
<feature type="domain" description="Copper acquisition factor BIM1-like" evidence="10">
    <location>
        <begin position="17"/>
        <end position="158"/>
    </location>
</feature>
<feature type="chain" id="PRO_5004548034" description="Copper acquisition factor BIM1-like domain-containing protein" evidence="9">
    <location>
        <begin position="19"/>
        <end position="219"/>
    </location>
</feature>
<evidence type="ECO:0000256" key="6">
    <source>
        <dbReference type="ARBA" id="ARBA00023180"/>
    </source>
</evidence>
<feature type="signal peptide" evidence="9">
    <location>
        <begin position="1"/>
        <end position="18"/>
    </location>
</feature>
<evidence type="ECO:0000256" key="9">
    <source>
        <dbReference type="SAM" id="SignalP"/>
    </source>
</evidence>
<keyword evidence="3" id="KW-0336">GPI-anchor</keyword>
<dbReference type="GO" id="GO:0005886">
    <property type="term" value="C:plasma membrane"/>
    <property type="evidence" value="ECO:0007669"/>
    <property type="project" value="UniProtKB-SubCell"/>
</dbReference>
<dbReference type="Proteomes" id="UP000015100">
    <property type="component" value="Unassembled WGS sequence"/>
</dbReference>
<evidence type="ECO:0000256" key="2">
    <source>
        <dbReference type="ARBA" id="ARBA00022475"/>
    </source>
</evidence>
<dbReference type="eggNOG" id="ENOG502S92W">
    <property type="taxonomic scope" value="Eukaryota"/>
</dbReference>
<dbReference type="AlphaFoldDB" id="S8ALC7"/>
<keyword evidence="7" id="KW-0449">Lipoprotein</keyword>
<comment type="subcellular location">
    <subcellularLocation>
        <location evidence="1">Cell membrane</location>
        <topology evidence="1">Lipid-anchor</topology>
        <topology evidence="1">GPI-anchor</topology>
    </subcellularLocation>
</comment>
<reference evidence="11 12" key="1">
    <citation type="journal article" date="2013" name="PLoS Genet.">
        <title>Genomic mechanisms accounting for the adaptation to parasitism in nematode-trapping fungi.</title>
        <authorList>
            <person name="Meerupati T."/>
            <person name="Andersson K.M."/>
            <person name="Friman E."/>
            <person name="Kumar D."/>
            <person name="Tunlid A."/>
            <person name="Ahren D."/>
        </authorList>
    </citation>
    <scope>NUCLEOTIDE SEQUENCE [LARGE SCALE GENOMIC DNA]</scope>
    <source>
        <strain evidence="11 12">CBS 200.50</strain>
    </source>
</reference>
<evidence type="ECO:0000256" key="7">
    <source>
        <dbReference type="ARBA" id="ARBA00023288"/>
    </source>
</evidence>
<dbReference type="OMA" id="QIFPIVQ"/>
<keyword evidence="2" id="KW-1003">Cell membrane</keyword>
<comment type="caution">
    <text evidence="11">The sequence shown here is derived from an EMBL/GenBank/DDBJ whole genome shotgun (WGS) entry which is preliminary data.</text>
</comment>
<proteinExistence type="predicted"/>
<feature type="region of interest" description="Disordered" evidence="8">
    <location>
        <begin position="172"/>
        <end position="194"/>
    </location>
</feature>
<evidence type="ECO:0000256" key="1">
    <source>
        <dbReference type="ARBA" id="ARBA00004609"/>
    </source>
</evidence>
<dbReference type="CDD" id="cd21176">
    <property type="entry name" value="LPMO_auxiliary-like"/>
    <property type="match status" value="1"/>
</dbReference>
<keyword evidence="5" id="KW-0472">Membrane</keyword>
<keyword evidence="6" id="KW-0325">Glycoprotein</keyword>
<dbReference type="EMBL" id="AQGS01000136">
    <property type="protein sequence ID" value="EPS41886.1"/>
    <property type="molecule type" value="Genomic_DNA"/>
</dbReference>
<evidence type="ECO:0000256" key="8">
    <source>
        <dbReference type="SAM" id="MobiDB-lite"/>
    </source>
</evidence>
<evidence type="ECO:0000313" key="11">
    <source>
        <dbReference type="EMBL" id="EPS41886.1"/>
    </source>
</evidence>
<dbReference type="InterPro" id="IPR046936">
    <property type="entry name" value="BIM1-like"/>
</dbReference>